<evidence type="ECO:0000313" key="2">
    <source>
        <dbReference type="Proteomes" id="UP001165186"/>
    </source>
</evidence>
<name>A0ACB5RNN8_9PEZI</name>
<accession>A0ACB5RNN8</accession>
<proteinExistence type="predicted"/>
<dbReference type="EMBL" id="BSXG01000001">
    <property type="protein sequence ID" value="GME21841.1"/>
    <property type="molecule type" value="Genomic_DNA"/>
</dbReference>
<comment type="caution">
    <text evidence="1">The sequence shown here is derived from an EMBL/GenBank/DDBJ whole genome shotgun (WGS) entry which is preliminary data.</text>
</comment>
<protein>
    <submittedName>
        <fullName evidence="1">Nickel transporter</fullName>
    </submittedName>
</protein>
<dbReference type="Proteomes" id="UP001165186">
    <property type="component" value="Unassembled WGS sequence"/>
</dbReference>
<organism evidence="1 2">
    <name type="scientific">Neofusicoccum parvum</name>
    <dbReference type="NCBI Taxonomy" id="310453"/>
    <lineage>
        <taxon>Eukaryota</taxon>
        <taxon>Fungi</taxon>
        <taxon>Dikarya</taxon>
        <taxon>Ascomycota</taxon>
        <taxon>Pezizomycotina</taxon>
        <taxon>Dothideomycetes</taxon>
        <taxon>Dothideomycetes incertae sedis</taxon>
        <taxon>Botryosphaeriales</taxon>
        <taxon>Botryosphaeriaceae</taxon>
        <taxon>Neofusicoccum</taxon>
    </lineage>
</organism>
<evidence type="ECO:0000313" key="1">
    <source>
        <dbReference type="EMBL" id="GME21841.1"/>
    </source>
</evidence>
<sequence>MAEPLQQYPSTDGATAGEEDKRSFLADFSKKAEMYHGRVPYLRRLPFSALAIIFLIALVNVVVWVAVGIVLAIDLMTRRLIAAGQKPVTVGMFFSLGHSTIVIITSIVVAGTASAVSDEFDNFSKVGGIIGTSVSAAFLILLGIMNVYILYRLVRQLKTLIATHPSDEQEGGFKIHGAGCLFNVFKGMFKMIDRPWKMYPLGVLFGLGFDTSSEIALLGISSIQAARGTSIWLILIFPVLFTVGMCLLDTADGALMMGLYTSTSLARDQIAILYYSIVLTVITVVVALVIGVIQLLSLILNVAEPTGRFWDGVEKAGDNYEIIGGAICGSFIVFGALSVLLYKPWRKRIDEKRERNHALISNDQGPEDSALGGDFESGRRRTPYGTVEISDQESLNRPDGQAQQGQGKNSWQQVSAHEPFYRYKRVRINE</sequence>
<keyword evidence="2" id="KW-1185">Reference proteome</keyword>
<gene>
    <name evidence="1" type="primary">g12135</name>
    <name evidence="1" type="ORF">NpPPO83_00012135</name>
</gene>
<reference evidence="1" key="1">
    <citation type="submission" date="2024-09" db="EMBL/GenBank/DDBJ databases">
        <title>Draft Genome Sequences of Neofusicoccum parvum.</title>
        <authorList>
            <person name="Ashida A."/>
            <person name="Camagna M."/>
            <person name="Tanaka A."/>
            <person name="Takemoto D."/>
        </authorList>
    </citation>
    <scope>NUCLEOTIDE SEQUENCE</scope>
    <source>
        <strain evidence="1">PPO83</strain>
    </source>
</reference>